<dbReference type="EMBL" id="JALPQF010000008">
    <property type="protein sequence ID" value="MCK8480909.1"/>
    <property type="molecule type" value="Genomic_DNA"/>
</dbReference>
<evidence type="ECO:0000313" key="2">
    <source>
        <dbReference type="EMBL" id="MCK8480909.1"/>
    </source>
</evidence>
<name>A0ABT0HA72_9FLAO</name>
<dbReference type="Proteomes" id="UP001203687">
    <property type="component" value="Unassembled WGS sequence"/>
</dbReference>
<dbReference type="RefSeq" id="WP_248412920.1">
    <property type="nucleotide sequence ID" value="NZ_JALPQF010000008.1"/>
</dbReference>
<organism evidence="2 3">
    <name type="scientific">Psychroserpens algicola</name>
    <dbReference type="NCBI Taxonomy" id="1719034"/>
    <lineage>
        <taxon>Bacteria</taxon>
        <taxon>Pseudomonadati</taxon>
        <taxon>Bacteroidota</taxon>
        <taxon>Flavobacteriia</taxon>
        <taxon>Flavobacteriales</taxon>
        <taxon>Flavobacteriaceae</taxon>
        <taxon>Psychroserpens</taxon>
    </lineage>
</organism>
<proteinExistence type="predicted"/>
<evidence type="ECO:0008006" key="4">
    <source>
        <dbReference type="Google" id="ProtNLM"/>
    </source>
</evidence>
<reference evidence="2" key="1">
    <citation type="submission" date="2022-04" db="EMBL/GenBank/DDBJ databases">
        <authorList>
            <person name="Ren T."/>
        </authorList>
    </citation>
    <scope>NUCLEOTIDE SEQUENCE</scope>
    <source>
        <strain evidence="2">F63249</strain>
    </source>
</reference>
<evidence type="ECO:0000256" key="1">
    <source>
        <dbReference type="SAM" id="SignalP"/>
    </source>
</evidence>
<keyword evidence="3" id="KW-1185">Reference proteome</keyword>
<evidence type="ECO:0000313" key="3">
    <source>
        <dbReference type="Proteomes" id="UP001203687"/>
    </source>
</evidence>
<feature type="signal peptide" evidence="1">
    <location>
        <begin position="1"/>
        <end position="18"/>
    </location>
</feature>
<feature type="chain" id="PRO_5046348973" description="GLPGLI family protein" evidence="1">
    <location>
        <begin position="19"/>
        <end position="219"/>
    </location>
</feature>
<keyword evidence="1" id="KW-0732">Signal</keyword>
<accession>A0ABT0HA72</accession>
<protein>
    <recommendedName>
        <fullName evidence="4">GLPGLI family protein</fullName>
    </recommendedName>
</protein>
<gene>
    <name evidence="2" type="ORF">MUY34_09760</name>
</gene>
<comment type="caution">
    <text evidence="2">The sequence shown here is derived from an EMBL/GenBank/DDBJ whole genome shotgun (WGS) entry which is preliminary data.</text>
</comment>
<sequence>MKVCTQLLIFLCFTVSYAQYTWSPATIYLNADRVLQGEAVIKQGGGFRTLPKESLRFRAHKKDKAQKIEASDIDSIVFTVSYTEKVNKRKVKKERQATFITMYVEKDRKRLHFLEVLKTGKVQLYGQSFGGGGGMSFMPMGSTPTSAGHIPNAPMIRFYGGHNRLFLSKGSDLAEVMYTRKAIAKFFSDCPDLVEKIKTEQLEKDDLNTIVNYYNTNCN</sequence>